<name>A0A2G5VBK2_9PELO</name>
<dbReference type="SMART" id="SM00225">
    <property type="entry name" value="BTB"/>
    <property type="match status" value="1"/>
</dbReference>
<comment type="caution">
    <text evidence="2">The sequence shown here is derived from an EMBL/GenBank/DDBJ whole genome shotgun (WGS) entry which is preliminary data.</text>
</comment>
<dbReference type="AlphaFoldDB" id="A0A2G5VBK2"/>
<dbReference type="Pfam" id="PF02214">
    <property type="entry name" value="BTB_2"/>
    <property type="match status" value="1"/>
</dbReference>
<dbReference type="EMBL" id="PDUG01000002">
    <property type="protein sequence ID" value="PIC49134.1"/>
    <property type="molecule type" value="Genomic_DNA"/>
</dbReference>
<dbReference type="Proteomes" id="UP000230233">
    <property type="component" value="Chromosome II"/>
</dbReference>
<dbReference type="SUPFAM" id="SSF54695">
    <property type="entry name" value="POZ domain"/>
    <property type="match status" value="1"/>
</dbReference>
<reference evidence="3" key="1">
    <citation type="submission" date="2017-10" db="EMBL/GenBank/DDBJ databases">
        <title>Rapid genome shrinkage in a self-fertile nematode reveals novel sperm competition proteins.</title>
        <authorList>
            <person name="Yin D."/>
            <person name="Schwarz E.M."/>
            <person name="Thomas C.G."/>
            <person name="Felde R.L."/>
            <person name="Korf I.F."/>
            <person name="Cutter A.D."/>
            <person name="Schartner C.M."/>
            <person name="Ralston E.J."/>
            <person name="Meyer B.J."/>
            <person name="Haag E.S."/>
        </authorList>
    </citation>
    <scope>NUCLEOTIDE SEQUENCE [LARGE SCALE GENOMIC DNA]</scope>
    <source>
        <strain evidence="3">JU1422</strain>
    </source>
</reference>
<evidence type="ECO:0000313" key="3">
    <source>
        <dbReference type="Proteomes" id="UP000230233"/>
    </source>
</evidence>
<protein>
    <recommendedName>
        <fullName evidence="1">BTB domain-containing protein</fullName>
    </recommendedName>
</protein>
<dbReference type="GO" id="GO:0051260">
    <property type="term" value="P:protein homooligomerization"/>
    <property type="evidence" value="ECO:0007669"/>
    <property type="project" value="InterPro"/>
</dbReference>
<keyword evidence="3" id="KW-1185">Reference proteome</keyword>
<sequence>MTDIVKLNVGGTMFQTSKSTLTKFDGFFKTLLETGIPVTKDNSSAIFIDRSPKHFEKILDFLRDGDVALPESLEDVSEIQKEAQFYLLDGLVKLCIWKPKVRKSSFFIDSDEEVARFIAESKKKAVLVVFYKLTSNSLYISELVVETVMRCGDKIDVCFKSFNESQFDHFFFHDKIKNKISKGNNILNISGIAEDFIRNIDKS</sequence>
<dbReference type="InterPro" id="IPR000210">
    <property type="entry name" value="BTB/POZ_dom"/>
</dbReference>
<evidence type="ECO:0000259" key="1">
    <source>
        <dbReference type="PROSITE" id="PS50097"/>
    </source>
</evidence>
<dbReference type="PANTHER" id="PTHR11145">
    <property type="entry name" value="BTB/POZ DOMAIN-CONTAINING ADAPTER FOR CUL3-MEDIATED RHOA DEGRADATION PROTEIN FAMILY MEMBER"/>
    <property type="match status" value="1"/>
</dbReference>
<feature type="domain" description="BTB" evidence="1">
    <location>
        <begin position="3"/>
        <end position="71"/>
    </location>
</feature>
<proteinExistence type="predicted"/>
<dbReference type="Gene3D" id="3.30.710.10">
    <property type="entry name" value="Potassium Channel Kv1.1, Chain A"/>
    <property type="match status" value="1"/>
</dbReference>
<organism evidence="2 3">
    <name type="scientific">Caenorhabditis nigoni</name>
    <dbReference type="NCBI Taxonomy" id="1611254"/>
    <lineage>
        <taxon>Eukaryota</taxon>
        <taxon>Metazoa</taxon>
        <taxon>Ecdysozoa</taxon>
        <taxon>Nematoda</taxon>
        <taxon>Chromadorea</taxon>
        <taxon>Rhabditida</taxon>
        <taxon>Rhabditina</taxon>
        <taxon>Rhabditomorpha</taxon>
        <taxon>Rhabditoidea</taxon>
        <taxon>Rhabditidae</taxon>
        <taxon>Peloderinae</taxon>
        <taxon>Caenorhabditis</taxon>
    </lineage>
</organism>
<dbReference type="PROSITE" id="PS50097">
    <property type="entry name" value="BTB"/>
    <property type="match status" value="1"/>
</dbReference>
<dbReference type="PANTHER" id="PTHR11145:SF19">
    <property type="entry name" value="BTB DOMAIN-CONTAINING PROTEIN-RELATED"/>
    <property type="match status" value="1"/>
</dbReference>
<dbReference type="InterPro" id="IPR011333">
    <property type="entry name" value="SKP1/BTB/POZ_sf"/>
</dbReference>
<evidence type="ECO:0000313" key="2">
    <source>
        <dbReference type="EMBL" id="PIC49134.1"/>
    </source>
</evidence>
<accession>A0A2G5VBK2</accession>
<dbReference type="InterPro" id="IPR003131">
    <property type="entry name" value="T1-type_BTB"/>
</dbReference>
<dbReference type="OrthoDB" id="2414723at2759"/>
<dbReference type="InterPro" id="IPR045068">
    <property type="entry name" value="BACURD1-3"/>
</dbReference>
<gene>
    <name evidence="2" type="primary">Cnig_chr_II.g7840</name>
    <name evidence="2" type="ORF">B9Z55_007840</name>
</gene>